<dbReference type="PANTHER" id="PTHR30373">
    <property type="entry name" value="UPF0603 PROTEIN YGCG"/>
    <property type="match status" value="1"/>
</dbReference>
<evidence type="ECO:0000313" key="5">
    <source>
        <dbReference type="Proteomes" id="UP001365405"/>
    </source>
</evidence>
<feature type="transmembrane region" description="Helical" evidence="1">
    <location>
        <begin position="189"/>
        <end position="212"/>
    </location>
</feature>
<evidence type="ECO:0000259" key="3">
    <source>
        <dbReference type="Pfam" id="PF04536"/>
    </source>
</evidence>
<name>A0ABU9CN44_9BURK</name>
<comment type="caution">
    <text evidence="4">The sequence shown here is derived from an EMBL/GenBank/DDBJ whole genome shotgun (WGS) entry which is preliminary data.</text>
</comment>
<dbReference type="Proteomes" id="UP001365405">
    <property type="component" value="Unassembled WGS sequence"/>
</dbReference>
<gene>
    <name evidence="4" type="ORF">AACH10_23525</name>
</gene>
<evidence type="ECO:0000256" key="1">
    <source>
        <dbReference type="SAM" id="Phobius"/>
    </source>
</evidence>
<feature type="transmembrane region" description="Helical" evidence="1">
    <location>
        <begin position="224"/>
        <end position="251"/>
    </location>
</feature>
<dbReference type="InterPro" id="IPR007621">
    <property type="entry name" value="TPM_dom"/>
</dbReference>
<feature type="chain" id="PRO_5046276848" evidence="2">
    <location>
        <begin position="23"/>
        <end position="306"/>
    </location>
</feature>
<protein>
    <submittedName>
        <fullName evidence="4">TPM domain-containing protein</fullName>
    </submittedName>
</protein>
<dbReference type="RefSeq" id="WP_341412987.1">
    <property type="nucleotide sequence ID" value="NZ_JBBUTH010000011.1"/>
</dbReference>
<keyword evidence="1" id="KW-0472">Membrane</keyword>
<evidence type="ECO:0000313" key="4">
    <source>
        <dbReference type="EMBL" id="MEK8053246.1"/>
    </source>
</evidence>
<reference evidence="4 5" key="1">
    <citation type="submission" date="2024-04" db="EMBL/GenBank/DDBJ databases">
        <title>Novel species of the genus Ideonella isolated from streams.</title>
        <authorList>
            <person name="Lu H."/>
        </authorList>
    </citation>
    <scope>NUCLEOTIDE SEQUENCE [LARGE SCALE GENOMIC DNA]</scope>
    <source>
        <strain evidence="4 5">DXS22W</strain>
    </source>
</reference>
<keyword evidence="5" id="KW-1185">Reference proteome</keyword>
<evidence type="ECO:0000256" key="2">
    <source>
        <dbReference type="SAM" id="SignalP"/>
    </source>
</evidence>
<feature type="signal peptide" evidence="2">
    <location>
        <begin position="1"/>
        <end position="22"/>
    </location>
</feature>
<keyword evidence="1" id="KW-1133">Transmembrane helix</keyword>
<keyword evidence="2" id="KW-0732">Signal</keyword>
<keyword evidence="1" id="KW-0812">Transmembrane</keyword>
<proteinExistence type="predicted"/>
<accession>A0ABU9CN44</accession>
<dbReference type="Gene3D" id="3.10.310.50">
    <property type="match status" value="1"/>
</dbReference>
<sequence>MALLLCLAAVLALLALPTLGWAQDVQPVPALSGRVIDTVGLLPPTERGALEAKLADFEARSGPQIVLLLVARTAPEDIAAYAQRVADSWKIGRRDVGDGLLVVVARDDRRIRIEVAKALEGAVPDLAARQIIDRQIGPAFKRGDYAAGLDAGVDALIARIQGEHLPAPAPRGQGPGVLKGDDGFDLEQLGLFFFVAVPVAGAVFSSLFGRKLGALATAAGTGTLAWWLTASLVLGAVAGAVALVLVGVIGLGSGGRRGGGSGGPPVIWGGGGGHGGGFGGSGGGGGGGFSSGGGGDFGGGGASGDW</sequence>
<feature type="domain" description="TPM" evidence="3">
    <location>
        <begin position="35"/>
        <end position="158"/>
    </location>
</feature>
<dbReference type="EMBL" id="JBBUTH010000011">
    <property type="protein sequence ID" value="MEK8053246.1"/>
    <property type="molecule type" value="Genomic_DNA"/>
</dbReference>
<dbReference type="Pfam" id="PF04536">
    <property type="entry name" value="TPM_phosphatase"/>
    <property type="match status" value="1"/>
</dbReference>
<dbReference type="PANTHER" id="PTHR30373:SF2">
    <property type="entry name" value="UPF0603 PROTEIN YGCG"/>
    <property type="match status" value="1"/>
</dbReference>
<organism evidence="4 5">
    <name type="scientific">Pseudaquabacterium inlustre</name>
    <dbReference type="NCBI Taxonomy" id="2984192"/>
    <lineage>
        <taxon>Bacteria</taxon>
        <taxon>Pseudomonadati</taxon>
        <taxon>Pseudomonadota</taxon>
        <taxon>Betaproteobacteria</taxon>
        <taxon>Burkholderiales</taxon>
        <taxon>Sphaerotilaceae</taxon>
        <taxon>Pseudaquabacterium</taxon>
    </lineage>
</organism>